<comment type="caution">
    <text evidence="3">The sequence shown here is derived from an EMBL/GenBank/DDBJ whole genome shotgun (WGS) entry which is preliminary data.</text>
</comment>
<keyword evidence="2" id="KW-0732">Signal</keyword>
<dbReference type="EMBL" id="JAEANY010000001">
    <property type="protein sequence ID" value="MBH5321708.1"/>
    <property type="molecule type" value="Genomic_DNA"/>
</dbReference>
<proteinExistence type="predicted"/>
<keyword evidence="4" id="KW-1185">Reference proteome</keyword>
<sequence>MNKRLILRSVVITLVLLPTSCLAGRSASEKQDARISGFPDAPYWYENVLWLVAIALMLVWAWAIKRLWEGAE</sequence>
<gene>
    <name evidence="3" type="ORF">I5L03_03800</name>
</gene>
<organism evidence="3 4">
    <name type="scientific">Aurantiacibacter sediminis</name>
    <dbReference type="NCBI Taxonomy" id="2793064"/>
    <lineage>
        <taxon>Bacteria</taxon>
        <taxon>Pseudomonadati</taxon>
        <taxon>Pseudomonadota</taxon>
        <taxon>Alphaproteobacteria</taxon>
        <taxon>Sphingomonadales</taxon>
        <taxon>Erythrobacteraceae</taxon>
        <taxon>Aurantiacibacter</taxon>
    </lineage>
</organism>
<evidence type="ECO:0000256" key="2">
    <source>
        <dbReference type="SAM" id="SignalP"/>
    </source>
</evidence>
<keyword evidence="1" id="KW-1133">Transmembrane helix</keyword>
<dbReference type="Proteomes" id="UP000602442">
    <property type="component" value="Unassembled WGS sequence"/>
</dbReference>
<evidence type="ECO:0000313" key="3">
    <source>
        <dbReference type="EMBL" id="MBH5321708.1"/>
    </source>
</evidence>
<accession>A0ABS0N1B3</accession>
<reference evidence="3 4" key="1">
    <citation type="submission" date="2020-11" db="EMBL/GenBank/DDBJ databases">
        <title>Erythrobacter sediminis sp. nov., a marine bacterium from a tidal flat of Garorim Bay.</title>
        <authorList>
            <person name="Kim D."/>
            <person name="Yoo Y."/>
            <person name="Kim J.-J."/>
        </authorList>
    </citation>
    <scope>NUCLEOTIDE SEQUENCE [LARGE SCALE GENOMIC DNA]</scope>
    <source>
        <strain evidence="3 4">JGD-13</strain>
    </source>
</reference>
<evidence type="ECO:0000313" key="4">
    <source>
        <dbReference type="Proteomes" id="UP000602442"/>
    </source>
</evidence>
<protein>
    <submittedName>
        <fullName evidence="3">Uncharacterized protein</fullName>
    </submittedName>
</protein>
<feature type="signal peptide" evidence="2">
    <location>
        <begin position="1"/>
        <end position="23"/>
    </location>
</feature>
<name>A0ABS0N1B3_9SPHN</name>
<feature type="chain" id="PRO_5045794091" evidence="2">
    <location>
        <begin position="24"/>
        <end position="72"/>
    </location>
</feature>
<feature type="transmembrane region" description="Helical" evidence="1">
    <location>
        <begin position="47"/>
        <end position="64"/>
    </location>
</feature>
<evidence type="ECO:0000256" key="1">
    <source>
        <dbReference type="SAM" id="Phobius"/>
    </source>
</evidence>
<keyword evidence="1" id="KW-0472">Membrane</keyword>
<keyword evidence="1" id="KW-0812">Transmembrane</keyword>
<dbReference type="RefSeq" id="WP_197920349.1">
    <property type="nucleotide sequence ID" value="NZ_CAWPTA010000006.1"/>
</dbReference>